<dbReference type="InterPro" id="IPR001296">
    <property type="entry name" value="Glyco_trans_1"/>
</dbReference>
<dbReference type="Proteomes" id="UP001178275">
    <property type="component" value="Unassembled WGS sequence"/>
</dbReference>
<gene>
    <name evidence="2" type="ORF">Q8G36_26935</name>
</gene>
<name>A0AA90PPU8_9BACI</name>
<feature type="domain" description="Glycosyl transferase family 1" evidence="1">
    <location>
        <begin position="159"/>
        <end position="327"/>
    </location>
</feature>
<dbReference type="GO" id="GO:0016757">
    <property type="term" value="F:glycosyltransferase activity"/>
    <property type="evidence" value="ECO:0007669"/>
    <property type="project" value="UniProtKB-KW"/>
</dbReference>
<dbReference type="SUPFAM" id="SSF53756">
    <property type="entry name" value="UDP-Glycosyltransferase/glycogen phosphorylase"/>
    <property type="match status" value="1"/>
</dbReference>
<dbReference type="EMBL" id="JAUUTW010000051">
    <property type="protein sequence ID" value="MDP1454550.1"/>
    <property type="molecule type" value="Genomic_DNA"/>
</dbReference>
<sequence length="356" mass="41242">MKILFVFYLPSGGLETLNRQRQAALKDYQCEFLYYRKERTLINDHHAPVYITNEDTEIKRILTKGNYDVVVITSDSGAMPRFRNLGYKGKLIYELQGFGAIDQARRVLIQIKPIITKYANGLLNPRTPYITKLFKELFPTVPQFNFNNCIDWTQYSYKKLPKHPRPIVAWIGRIEDNKNWREFLLIGHKLVHDNPNTELYMFEDPTLSKPEERDKFQEMIKRLNIGKNLTIHANVPNTEMSNYFSKIGESGGFLCITSKVEGAPYAPLEAMSSHCPVLTTHCEGTETMVIHNETGKYYNIGQIEDAFNQAKELMTNTSLRGKIIQQAFTHVQTNFSLERYNMNFKIMLDCLGLTKK</sequence>
<accession>A0AA90PPU8</accession>
<dbReference type="CDD" id="cd03801">
    <property type="entry name" value="GT4_PimA-like"/>
    <property type="match status" value="1"/>
</dbReference>
<dbReference type="PANTHER" id="PTHR12526:SF630">
    <property type="entry name" value="GLYCOSYLTRANSFERASE"/>
    <property type="match status" value="1"/>
</dbReference>
<keyword evidence="2" id="KW-0328">Glycosyltransferase</keyword>
<keyword evidence="2" id="KW-0808">Transferase</keyword>
<dbReference type="AlphaFoldDB" id="A0AA90PPU8"/>
<organism evidence="2 3">
    <name type="scientific">Peribacillus frigoritolerans</name>
    <dbReference type="NCBI Taxonomy" id="450367"/>
    <lineage>
        <taxon>Bacteria</taxon>
        <taxon>Bacillati</taxon>
        <taxon>Bacillota</taxon>
        <taxon>Bacilli</taxon>
        <taxon>Bacillales</taxon>
        <taxon>Bacillaceae</taxon>
        <taxon>Peribacillus</taxon>
    </lineage>
</organism>
<comment type="caution">
    <text evidence="2">The sequence shown here is derived from an EMBL/GenBank/DDBJ whole genome shotgun (WGS) entry which is preliminary data.</text>
</comment>
<reference evidence="2" key="1">
    <citation type="submission" date="2023-07" db="EMBL/GenBank/DDBJ databases">
        <title>Murine gut Bacillus species.</title>
        <authorList>
            <person name="Gutman E."/>
            <person name="Hashuel R."/>
            <person name="Litvak Y."/>
        </authorList>
    </citation>
    <scope>NUCLEOTIDE SEQUENCE</scope>
    <source>
        <strain evidence="2">RU293</strain>
    </source>
</reference>
<evidence type="ECO:0000313" key="2">
    <source>
        <dbReference type="EMBL" id="MDP1454550.1"/>
    </source>
</evidence>
<protein>
    <submittedName>
        <fullName evidence="2">Glycosyltransferase</fullName>
        <ecNumber evidence="2">2.4.-.-</ecNumber>
    </submittedName>
</protein>
<evidence type="ECO:0000313" key="3">
    <source>
        <dbReference type="Proteomes" id="UP001178275"/>
    </source>
</evidence>
<dbReference type="Gene3D" id="3.40.50.2000">
    <property type="entry name" value="Glycogen Phosphorylase B"/>
    <property type="match status" value="1"/>
</dbReference>
<proteinExistence type="predicted"/>
<dbReference type="EC" id="2.4.-.-" evidence="2"/>
<dbReference type="PANTHER" id="PTHR12526">
    <property type="entry name" value="GLYCOSYLTRANSFERASE"/>
    <property type="match status" value="1"/>
</dbReference>
<dbReference type="RefSeq" id="WP_305162827.1">
    <property type="nucleotide sequence ID" value="NZ_JAUUTW010000051.1"/>
</dbReference>
<evidence type="ECO:0000259" key="1">
    <source>
        <dbReference type="Pfam" id="PF00534"/>
    </source>
</evidence>
<dbReference type="Pfam" id="PF00534">
    <property type="entry name" value="Glycos_transf_1"/>
    <property type="match status" value="1"/>
</dbReference>